<feature type="transmembrane region" description="Helical" evidence="9">
    <location>
        <begin position="23"/>
        <end position="56"/>
    </location>
</feature>
<keyword evidence="6" id="KW-0256">Endoplasmic reticulum</keyword>
<dbReference type="GO" id="GO:0042765">
    <property type="term" value="C:GPI-anchor transamidase complex"/>
    <property type="evidence" value="ECO:0007669"/>
    <property type="project" value="InterPro"/>
</dbReference>
<feature type="transmembrane region" description="Helical" evidence="9">
    <location>
        <begin position="226"/>
        <end position="249"/>
    </location>
</feature>
<evidence type="ECO:0000256" key="7">
    <source>
        <dbReference type="ARBA" id="ARBA00022989"/>
    </source>
</evidence>
<evidence type="ECO:0000256" key="6">
    <source>
        <dbReference type="ARBA" id="ARBA00022824"/>
    </source>
</evidence>
<evidence type="ECO:0000256" key="3">
    <source>
        <dbReference type="ARBA" id="ARBA00010026"/>
    </source>
</evidence>
<evidence type="ECO:0000256" key="5">
    <source>
        <dbReference type="ARBA" id="ARBA00022692"/>
    </source>
</evidence>
<protein>
    <submittedName>
        <fullName evidence="11">Phosphatidylinositol glycan, class U</fullName>
    </submittedName>
</protein>
<dbReference type="PANTHER" id="PTHR13121:SF0">
    <property type="entry name" value="PHOSPHATIDYLINOSITOL GLYCAN ANCHOR BIOSYNTHESIS CLASS U PROTEIN"/>
    <property type="match status" value="1"/>
</dbReference>
<evidence type="ECO:0000256" key="4">
    <source>
        <dbReference type="ARBA" id="ARBA00022502"/>
    </source>
</evidence>
<dbReference type="STRING" id="131310.A0A0N4ZKI7"/>
<evidence type="ECO:0000313" key="10">
    <source>
        <dbReference type="Proteomes" id="UP000038045"/>
    </source>
</evidence>
<evidence type="ECO:0000256" key="2">
    <source>
        <dbReference type="ARBA" id="ARBA00004687"/>
    </source>
</evidence>
<reference evidence="11" key="1">
    <citation type="submission" date="2017-02" db="UniProtKB">
        <authorList>
            <consortium name="WormBaseParasite"/>
        </authorList>
    </citation>
    <scope>IDENTIFICATION</scope>
</reference>
<keyword evidence="8 9" id="KW-0472">Membrane</keyword>
<dbReference type="GO" id="GO:0016255">
    <property type="term" value="P:attachment of GPI anchor to protein"/>
    <property type="evidence" value="ECO:0007669"/>
    <property type="project" value="InterPro"/>
</dbReference>
<evidence type="ECO:0000256" key="8">
    <source>
        <dbReference type="ARBA" id="ARBA00023136"/>
    </source>
</evidence>
<dbReference type="Pfam" id="PF06728">
    <property type="entry name" value="PIG-U"/>
    <property type="match status" value="1"/>
</dbReference>
<feature type="transmembrane region" description="Helical" evidence="9">
    <location>
        <begin position="62"/>
        <end position="84"/>
    </location>
</feature>
<feature type="transmembrane region" description="Helical" evidence="9">
    <location>
        <begin position="158"/>
        <end position="178"/>
    </location>
</feature>
<comment type="similarity">
    <text evidence="3">Belongs to the PIGU family.</text>
</comment>
<dbReference type="Proteomes" id="UP000038045">
    <property type="component" value="Unplaced"/>
</dbReference>
<dbReference type="AlphaFoldDB" id="A0A0N4ZKI7"/>
<feature type="transmembrane region" description="Helical" evidence="9">
    <location>
        <begin position="184"/>
        <end position="214"/>
    </location>
</feature>
<feature type="transmembrane region" description="Helical" evidence="9">
    <location>
        <begin position="96"/>
        <end position="116"/>
    </location>
</feature>
<keyword evidence="7 9" id="KW-1133">Transmembrane helix</keyword>
<dbReference type="UniPathway" id="UPA00196"/>
<evidence type="ECO:0000256" key="9">
    <source>
        <dbReference type="SAM" id="Phobius"/>
    </source>
</evidence>
<dbReference type="InterPro" id="IPR009600">
    <property type="entry name" value="PIG-U"/>
</dbReference>
<feature type="transmembrane region" description="Helical" evidence="9">
    <location>
        <begin position="255"/>
        <end position="277"/>
    </location>
</feature>
<keyword evidence="5 9" id="KW-0812">Transmembrane</keyword>
<keyword evidence="10" id="KW-1185">Reference proteome</keyword>
<comment type="pathway">
    <text evidence="2">Glycolipid biosynthesis; glycosylphosphatidylinositol-anchor biosynthesis.</text>
</comment>
<feature type="transmembrane region" description="Helical" evidence="9">
    <location>
        <begin position="128"/>
        <end position="146"/>
    </location>
</feature>
<evidence type="ECO:0000256" key="1">
    <source>
        <dbReference type="ARBA" id="ARBA00004477"/>
    </source>
</evidence>
<dbReference type="WBParaSite" id="PTRK_0000862100.1">
    <property type="protein sequence ID" value="PTRK_0000862100.1"/>
    <property type="gene ID" value="PTRK_0000862100"/>
</dbReference>
<organism evidence="10 11">
    <name type="scientific">Parastrongyloides trichosuri</name>
    <name type="common">Possum-specific nematode worm</name>
    <dbReference type="NCBI Taxonomy" id="131310"/>
    <lineage>
        <taxon>Eukaryota</taxon>
        <taxon>Metazoa</taxon>
        <taxon>Ecdysozoa</taxon>
        <taxon>Nematoda</taxon>
        <taxon>Chromadorea</taxon>
        <taxon>Rhabditida</taxon>
        <taxon>Tylenchina</taxon>
        <taxon>Panagrolaimomorpha</taxon>
        <taxon>Strongyloidoidea</taxon>
        <taxon>Strongyloididae</taxon>
        <taxon>Parastrongyloides</taxon>
    </lineage>
</organism>
<keyword evidence="4" id="KW-0337">GPI-anchor biosynthesis</keyword>
<proteinExistence type="inferred from homology"/>
<evidence type="ECO:0000313" key="11">
    <source>
        <dbReference type="WBParaSite" id="PTRK_0000862100.1"/>
    </source>
</evidence>
<sequence>MSAFILRSIADKLTGKNEQIKNLIFILFLLNPMSIGTTAVLSTSVIFNFFLVVTIYYYVKDQLNYCMVFLAILTSFNIYYFTLFSPMIIKFSNQKISMILIFILAFSGIHGLNYILSNGSFKYIQSTYVFQLTLPELYPDVGLFWYMFSEVFVHFKTFYLTIFQMHIFIYMIPLGILLKRYPFLLLHISLIIITCFSSYPSYSDAIVYLSLLPIHYNLFKEMKKSIIIFGALVACLVLFPTMWTLWMIYNAGNANFYFSLTLVYALVHIFIGTELIYAQLKLEVKAHIKSDDDDDKFVFM</sequence>
<dbReference type="PANTHER" id="PTHR13121">
    <property type="entry name" value="GPI TRANSAMIDASE COMPONENT PIG-U"/>
    <property type="match status" value="1"/>
</dbReference>
<comment type="subcellular location">
    <subcellularLocation>
        <location evidence="1">Endoplasmic reticulum membrane</location>
        <topology evidence="1">Multi-pass membrane protein</topology>
    </subcellularLocation>
</comment>
<dbReference type="GO" id="GO:0006506">
    <property type="term" value="P:GPI anchor biosynthetic process"/>
    <property type="evidence" value="ECO:0007669"/>
    <property type="project" value="UniProtKB-UniPathway"/>
</dbReference>
<accession>A0A0N4ZKI7</accession>
<name>A0A0N4ZKI7_PARTI</name>